<dbReference type="SUPFAM" id="SSF51197">
    <property type="entry name" value="Clavaminate synthase-like"/>
    <property type="match status" value="1"/>
</dbReference>
<protein>
    <recommendedName>
        <fullName evidence="4">Ectoine hydroxylase-related dioxygenase, phytanoyl-CoA dioxygenase (PhyH) family</fullName>
    </recommendedName>
</protein>
<name>A0A7Y9I2G4_9ACTN</name>
<gene>
    <name evidence="2" type="ORF">BKA15_000338</name>
</gene>
<keyword evidence="3" id="KW-1185">Reference proteome</keyword>
<dbReference type="InterPro" id="IPR008775">
    <property type="entry name" value="Phytyl_CoA_dOase-like"/>
</dbReference>
<dbReference type="AlphaFoldDB" id="A0A7Y9I2G4"/>
<sequence>MATVRQPSDLDDYLFDLRGYLILRDAIDPELITRLNEAFDTFPADLEPWGWWGNVQRSDDGDNAKGYELQNIVEAGPPFEALIDHPSWIAYMRRYAGEVDSYVEGLFIDECFASIRRSGGYFYLHSGGYHGAIRGQYRYLNGVFRCGQVNALMALTDIGPGDGGTMVIPGSHKSNFAHPQSIGRDARPMDDVEGAIEVHLNAGDVLLFCDGITHGGSSRTNPEGERRVVIYRYGPSWAATRHGYRYSEDLLRRVSAPQRKILEPVRPRHPGETRQVTDEYPEDEPTG</sequence>
<dbReference type="Pfam" id="PF05721">
    <property type="entry name" value="PhyH"/>
    <property type="match status" value="1"/>
</dbReference>
<proteinExistence type="predicted"/>
<dbReference type="Gene3D" id="2.60.120.620">
    <property type="entry name" value="q2cbj1_9rhob like domain"/>
    <property type="match status" value="1"/>
</dbReference>
<dbReference type="RefSeq" id="WP_179747798.1">
    <property type="nucleotide sequence ID" value="NZ_JACCBU010000001.1"/>
</dbReference>
<dbReference type="Proteomes" id="UP000569914">
    <property type="component" value="Unassembled WGS sequence"/>
</dbReference>
<comment type="caution">
    <text evidence="2">The sequence shown here is derived from an EMBL/GenBank/DDBJ whole genome shotgun (WGS) entry which is preliminary data.</text>
</comment>
<dbReference type="EMBL" id="JACCBU010000001">
    <property type="protein sequence ID" value="NYE69009.1"/>
    <property type="molecule type" value="Genomic_DNA"/>
</dbReference>
<feature type="region of interest" description="Disordered" evidence="1">
    <location>
        <begin position="257"/>
        <end position="287"/>
    </location>
</feature>
<dbReference type="GO" id="GO:0016706">
    <property type="term" value="F:2-oxoglutarate-dependent dioxygenase activity"/>
    <property type="evidence" value="ECO:0007669"/>
    <property type="project" value="UniProtKB-ARBA"/>
</dbReference>
<reference evidence="2 3" key="1">
    <citation type="submission" date="2020-07" db="EMBL/GenBank/DDBJ databases">
        <title>Sequencing the genomes of 1000 actinobacteria strains.</title>
        <authorList>
            <person name="Klenk H.-P."/>
        </authorList>
    </citation>
    <scope>NUCLEOTIDE SEQUENCE [LARGE SCALE GENOMIC DNA]</scope>
    <source>
        <strain evidence="2 3">DSM 22083</strain>
    </source>
</reference>
<organism evidence="2 3">
    <name type="scientific">Microlunatus parietis</name>
    <dbReference type="NCBI Taxonomy" id="682979"/>
    <lineage>
        <taxon>Bacteria</taxon>
        <taxon>Bacillati</taxon>
        <taxon>Actinomycetota</taxon>
        <taxon>Actinomycetes</taxon>
        <taxon>Propionibacteriales</taxon>
        <taxon>Propionibacteriaceae</taxon>
        <taxon>Microlunatus</taxon>
    </lineage>
</organism>
<evidence type="ECO:0000313" key="3">
    <source>
        <dbReference type="Proteomes" id="UP000569914"/>
    </source>
</evidence>
<evidence type="ECO:0008006" key="4">
    <source>
        <dbReference type="Google" id="ProtNLM"/>
    </source>
</evidence>
<evidence type="ECO:0000256" key="1">
    <source>
        <dbReference type="SAM" id="MobiDB-lite"/>
    </source>
</evidence>
<accession>A0A7Y9I2G4</accession>
<feature type="compositionally biased region" description="Basic and acidic residues" evidence="1">
    <location>
        <begin position="260"/>
        <end position="277"/>
    </location>
</feature>
<evidence type="ECO:0000313" key="2">
    <source>
        <dbReference type="EMBL" id="NYE69009.1"/>
    </source>
</evidence>